<organism evidence="2 3">
    <name type="scientific">Prauserella halophila</name>
    <dbReference type="NCBI Taxonomy" id="185641"/>
    <lineage>
        <taxon>Bacteria</taxon>
        <taxon>Bacillati</taxon>
        <taxon>Actinomycetota</taxon>
        <taxon>Actinomycetes</taxon>
        <taxon>Pseudonocardiales</taxon>
        <taxon>Pseudonocardiaceae</taxon>
        <taxon>Prauserella</taxon>
    </lineage>
</organism>
<protein>
    <submittedName>
        <fullName evidence="2">Uncharacterized protein</fullName>
    </submittedName>
</protein>
<evidence type="ECO:0000313" key="3">
    <source>
        <dbReference type="Proteomes" id="UP001500653"/>
    </source>
</evidence>
<name>A0ABP4GFZ9_9PSEU</name>
<reference evidence="3" key="1">
    <citation type="journal article" date="2019" name="Int. J. Syst. Evol. Microbiol.">
        <title>The Global Catalogue of Microorganisms (GCM) 10K type strain sequencing project: providing services to taxonomists for standard genome sequencing and annotation.</title>
        <authorList>
            <consortium name="The Broad Institute Genomics Platform"/>
            <consortium name="The Broad Institute Genome Sequencing Center for Infectious Disease"/>
            <person name="Wu L."/>
            <person name="Ma J."/>
        </authorList>
    </citation>
    <scope>NUCLEOTIDE SEQUENCE [LARGE SCALE GENOMIC DNA]</scope>
    <source>
        <strain evidence="3">JCM 13023</strain>
    </source>
</reference>
<feature type="region of interest" description="Disordered" evidence="1">
    <location>
        <begin position="1"/>
        <end position="23"/>
    </location>
</feature>
<dbReference type="EMBL" id="BAAALN010000001">
    <property type="protein sequence ID" value="GAA1224208.1"/>
    <property type="molecule type" value="Genomic_DNA"/>
</dbReference>
<feature type="region of interest" description="Disordered" evidence="1">
    <location>
        <begin position="44"/>
        <end position="64"/>
    </location>
</feature>
<evidence type="ECO:0000313" key="2">
    <source>
        <dbReference type="EMBL" id="GAA1224208.1"/>
    </source>
</evidence>
<dbReference type="RefSeq" id="WP_253861960.1">
    <property type="nucleotide sequence ID" value="NZ_BAAALN010000001.1"/>
</dbReference>
<gene>
    <name evidence="2" type="ORF">GCM10009676_02110</name>
</gene>
<sequence length="92" mass="9606">MAIRRPAAGRGTTGLRMPGAGIGDDVSVGRDRANRVVCEAVQGRGRSRQHAVRARDPPAVTGGGLVVEDSEEVRMRTCARRSFGSAGPVGHV</sequence>
<keyword evidence="3" id="KW-1185">Reference proteome</keyword>
<evidence type="ECO:0000256" key="1">
    <source>
        <dbReference type="SAM" id="MobiDB-lite"/>
    </source>
</evidence>
<proteinExistence type="predicted"/>
<comment type="caution">
    <text evidence="2">The sequence shown here is derived from an EMBL/GenBank/DDBJ whole genome shotgun (WGS) entry which is preliminary data.</text>
</comment>
<dbReference type="Proteomes" id="UP001500653">
    <property type="component" value="Unassembled WGS sequence"/>
</dbReference>
<accession>A0ABP4GFZ9</accession>